<name>A0A941I3A2_9BURK</name>
<comment type="caution">
    <text evidence="1">The sequence shown here is derived from an EMBL/GenBank/DDBJ whole genome shotgun (WGS) entry which is preliminary data.</text>
</comment>
<organism evidence="1 2">
    <name type="scientific">Undibacterium baiyunense</name>
    <dbReference type="NCBI Taxonomy" id="2828731"/>
    <lineage>
        <taxon>Bacteria</taxon>
        <taxon>Pseudomonadati</taxon>
        <taxon>Pseudomonadota</taxon>
        <taxon>Betaproteobacteria</taxon>
        <taxon>Burkholderiales</taxon>
        <taxon>Oxalobacteraceae</taxon>
        <taxon>Undibacterium</taxon>
    </lineage>
</organism>
<dbReference type="Pfam" id="PF10905">
    <property type="entry name" value="DUF2695"/>
    <property type="match status" value="1"/>
</dbReference>
<keyword evidence="2" id="KW-1185">Reference proteome</keyword>
<reference evidence="1 2" key="1">
    <citation type="submission" date="2021-04" db="EMBL/GenBank/DDBJ databases">
        <title>novel species isolated from subtropical streams in China.</title>
        <authorList>
            <person name="Lu H."/>
        </authorList>
    </citation>
    <scope>NUCLEOTIDE SEQUENCE [LARGE SCALE GENOMIC DNA]</scope>
    <source>
        <strain evidence="1 2">BYS107W</strain>
    </source>
</reference>
<protein>
    <submittedName>
        <fullName evidence="1">DUF2695 domain-containing protein</fullName>
    </submittedName>
</protein>
<evidence type="ECO:0000313" key="2">
    <source>
        <dbReference type="Proteomes" id="UP000680158"/>
    </source>
</evidence>
<dbReference type="Proteomes" id="UP000680158">
    <property type="component" value="Unassembled WGS sequence"/>
</dbReference>
<dbReference type="EMBL" id="JAGSPM010000004">
    <property type="protein sequence ID" value="MBR7746720.1"/>
    <property type="molecule type" value="Genomic_DNA"/>
</dbReference>
<dbReference type="AlphaFoldDB" id="A0A941I3A2"/>
<proteinExistence type="predicted"/>
<gene>
    <name evidence="1" type="ORF">KDM92_09010</name>
</gene>
<accession>A0A941I3A2</accession>
<evidence type="ECO:0000313" key="1">
    <source>
        <dbReference type="EMBL" id="MBR7746720.1"/>
    </source>
</evidence>
<sequence length="105" mass="12365">MNKANKSAQKAKLKAWRDGERMKAQNLFPLADSRLQEFFEMLEKLRAKHGCFHDIRHALHVIQAMQLAKEDADRLLDWCNQHGGYCDCEIAANTFMHWHENRVRT</sequence>
<dbReference type="InterPro" id="IPR024248">
    <property type="entry name" value="DUF2695"/>
</dbReference>